<dbReference type="OrthoDB" id="10040691at2759"/>
<name>A0A9F3QS74_PYTBI</name>
<feature type="region of interest" description="Disordered" evidence="1">
    <location>
        <begin position="148"/>
        <end position="182"/>
    </location>
</feature>
<proteinExistence type="predicted"/>
<dbReference type="GeneID" id="103051400"/>
<dbReference type="OMA" id="ENEQRFH"/>
<protein>
    <submittedName>
        <fullName evidence="3">Uncharacterized protein LOC103051400</fullName>
    </submittedName>
</protein>
<reference evidence="3" key="1">
    <citation type="submission" date="2025-08" db="UniProtKB">
        <authorList>
            <consortium name="RefSeq"/>
        </authorList>
    </citation>
    <scope>IDENTIFICATION</scope>
    <source>
        <tissue evidence="3">Liver</tissue>
    </source>
</reference>
<dbReference type="AlphaFoldDB" id="A0A9F3QS74"/>
<dbReference type="KEGG" id="pbi:103051400"/>
<sequence length="211" mass="22747">MALADFHYTTGISSGFKVYILEGHSSFENEQRFHRLPAHRLPACSIKRKPSLDVRRLPEGQKASKVRRLACLPVAASLEQVAPPAAAQLPVAPIAVSCVVPSSAAACRDSRGLPPSCPQKRPLRKPPSEPALTVAQLQQMRPPVITCAPRRSCPEALPSAPPPPSPAKQKDDVTSNSPHFQRLCPWTTNISASFSGAASPRQTVKEADRNL</sequence>
<dbReference type="RefSeq" id="XP_015742775.1">
    <property type="nucleotide sequence ID" value="XM_015887289.2"/>
</dbReference>
<dbReference type="Proteomes" id="UP000695026">
    <property type="component" value="Unplaced"/>
</dbReference>
<evidence type="ECO:0000256" key="1">
    <source>
        <dbReference type="SAM" id="MobiDB-lite"/>
    </source>
</evidence>
<accession>A0A9F3QS74</accession>
<feature type="region of interest" description="Disordered" evidence="1">
    <location>
        <begin position="108"/>
        <end position="128"/>
    </location>
</feature>
<gene>
    <name evidence="3" type="primary">LOC103051400</name>
</gene>
<dbReference type="Pfam" id="PF15245">
    <property type="entry name" value="VGLL4"/>
    <property type="match status" value="1"/>
</dbReference>
<evidence type="ECO:0000313" key="3">
    <source>
        <dbReference type="RefSeq" id="XP_015742775.1"/>
    </source>
</evidence>
<dbReference type="InterPro" id="IPR028184">
    <property type="entry name" value="VGLL4"/>
</dbReference>
<evidence type="ECO:0000313" key="2">
    <source>
        <dbReference type="Proteomes" id="UP000695026"/>
    </source>
</evidence>
<organism evidence="2 3">
    <name type="scientific">Python bivittatus</name>
    <name type="common">Burmese python</name>
    <name type="synonym">Python molurus bivittatus</name>
    <dbReference type="NCBI Taxonomy" id="176946"/>
    <lineage>
        <taxon>Eukaryota</taxon>
        <taxon>Metazoa</taxon>
        <taxon>Chordata</taxon>
        <taxon>Craniata</taxon>
        <taxon>Vertebrata</taxon>
        <taxon>Euteleostomi</taxon>
        <taxon>Lepidosauria</taxon>
        <taxon>Squamata</taxon>
        <taxon>Bifurcata</taxon>
        <taxon>Unidentata</taxon>
        <taxon>Episquamata</taxon>
        <taxon>Toxicofera</taxon>
        <taxon>Serpentes</taxon>
        <taxon>Henophidia</taxon>
        <taxon>Pythonidae</taxon>
        <taxon>Python</taxon>
    </lineage>
</organism>
<keyword evidence="2" id="KW-1185">Reference proteome</keyword>